<comment type="caution">
    <text evidence="2">The sequence shown here is derived from an EMBL/GenBank/DDBJ whole genome shotgun (WGS) entry which is preliminary data.</text>
</comment>
<protein>
    <submittedName>
        <fullName evidence="2">Uncharacterized protein</fullName>
    </submittedName>
</protein>
<dbReference type="Proteomes" id="UP000193411">
    <property type="component" value="Unassembled WGS sequence"/>
</dbReference>
<evidence type="ECO:0000313" key="2">
    <source>
        <dbReference type="EMBL" id="ORZ32969.1"/>
    </source>
</evidence>
<keyword evidence="3" id="KW-1185">Reference proteome</keyword>
<proteinExistence type="predicted"/>
<feature type="compositionally biased region" description="Polar residues" evidence="1">
    <location>
        <begin position="51"/>
        <end position="68"/>
    </location>
</feature>
<feature type="region of interest" description="Disordered" evidence="1">
    <location>
        <begin position="1"/>
        <end position="76"/>
    </location>
</feature>
<sequence length="76" mass="8415">PRPGHGTRCDPLPQPKPIVSSLRPSVFLRSYPPPPPANRQQATKDSPHPNPTRNTQHATRCPLSQTPKSPRPQRSP</sequence>
<name>A0A1Y2HEI6_9FUNG</name>
<organism evidence="2 3">
    <name type="scientific">Catenaria anguillulae PL171</name>
    <dbReference type="NCBI Taxonomy" id="765915"/>
    <lineage>
        <taxon>Eukaryota</taxon>
        <taxon>Fungi</taxon>
        <taxon>Fungi incertae sedis</taxon>
        <taxon>Blastocladiomycota</taxon>
        <taxon>Blastocladiomycetes</taxon>
        <taxon>Blastocladiales</taxon>
        <taxon>Catenariaceae</taxon>
        <taxon>Catenaria</taxon>
    </lineage>
</organism>
<reference evidence="2 3" key="1">
    <citation type="submission" date="2016-07" db="EMBL/GenBank/DDBJ databases">
        <title>Pervasive Adenine N6-methylation of Active Genes in Fungi.</title>
        <authorList>
            <consortium name="DOE Joint Genome Institute"/>
            <person name="Mondo S.J."/>
            <person name="Dannebaum R.O."/>
            <person name="Kuo R.C."/>
            <person name="Labutti K."/>
            <person name="Haridas S."/>
            <person name="Kuo A."/>
            <person name="Salamov A."/>
            <person name="Ahrendt S.R."/>
            <person name="Lipzen A."/>
            <person name="Sullivan W."/>
            <person name="Andreopoulos W.B."/>
            <person name="Clum A."/>
            <person name="Lindquist E."/>
            <person name="Daum C."/>
            <person name="Ramamoorthy G.K."/>
            <person name="Gryganskyi A."/>
            <person name="Culley D."/>
            <person name="Magnuson J.K."/>
            <person name="James T.Y."/>
            <person name="O'Malley M.A."/>
            <person name="Stajich J.E."/>
            <person name="Spatafora J.W."/>
            <person name="Visel A."/>
            <person name="Grigoriev I.V."/>
        </authorList>
    </citation>
    <scope>NUCLEOTIDE SEQUENCE [LARGE SCALE GENOMIC DNA]</scope>
    <source>
        <strain evidence="2 3">PL171</strain>
    </source>
</reference>
<evidence type="ECO:0000256" key="1">
    <source>
        <dbReference type="SAM" id="MobiDB-lite"/>
    </source>
</evidence>
<accession>A0A1Y2HEI6</accession>
<gene>
    <name evidence="2" type="ORF">BCR44DRAFT_1391528</name>
</gene>
<feature type="non-terminal residue" evidence="2">
    <location>
        <position position="1"/>
    </location>
</feature>
<dbReference type="AlphaFoldDB" id="A0A1Y2HEI6"/>
<evidence type="ECO:0000313" key="3">
    <source>
        <dbReference type="Proteomes" id="UP000193411"/>
    </source>
</evidence>
<dbReference type="EMBL" id="MCFL01000040">
    <property type="protein sequence ID" value="ORZ32969.1"/>
    <property type="molecule type" value="Genomic_DNA"/>
</dbReference>